<dbReference type="InterPro" id="IPR013783">
    <property type="entry name" value="Ig-like_fold"/>
</dbReference>
<dbReference type="Gene3D" id="2.60.40.10">
    <property type="entry name" value="Immunoglobulins"/>
    <property type="match status" value="2"/>
</dbReference>
<dbReference type="SUPFAM" id="SSF49265">
    <property type="entry name" value="Fibronectin type III"/>
    <property type="match status" value="3"/>
</dbReference>
<dbReference type="InterPro" id="IPR003961">
    <property type="entry name" value="FN3_dom"/>
</dbReference>
<accession>A0A2G8K5J4</accession>
<dbReference type="PANTHER" id="PTHR46708:SF2">
    <property type="entry name" value="FIBRONECTIN TYPE-III DOMAIN-CONTAINING PROTEIN"/>
    <property type="match status" value="1"/>
</dbReference>
<dbReference type="CDD" id="cd00063">
    <property type="entry name" value="FN3"/>
    <property type="match status" value="2"/>
</dbReference>
<dbReference type="InterPro" id="IPR050991">
    <property type="entry name" value="ECM_Regulatory_Proteins"/>
</dbReference>
<dbReference type="Proteomes" id="UP000230750">
    <property type="component" value="Unassembled WGS sequence"/>
</dbReference>
<protein>
    <submittedName>
        <fullName evidence="3">Putative tenascin isoform X1</fullName>
    </submittedName>
</protein>
<evidence type="ECO:0000259" key="2">
    <source>
        <dbReference type="PROSITE" id="PS50853"/>
    </source>
</evidence>
<evidence type="ECO:0000313" key="3">
    <source>
        <dbReference type="EMBL" id="PIK43284.1"/>
    </source>
</evidence>
<evidence type="ECO:0000313" key="4">
    <source>
        <dbReference type="Proteomes" id="UP000230750"/>
    </source>
</evidence>
<dbReference type="SMART" id="SM00060">
    <property type="entry name" value="FN3"/>
    <property type="match status" value="2"/>
</dbReference>
<dbReference type="OrthoDB" id="261433at2759"/>
<proteinExistence type="predicted"/>
<dbReference type="InterPro" id="IPR036116">
    <property type="entry name" value="FN3_sf"/>
</dbReference>
<sequence length="300" mass="33579">MNTFLAWDIKSDGFSVFWEPGGQDVTGDFVVVATEGDTVLELQASTANEINYLRFENLKPATVYEIQLMTGSTILSSNRTLTISTSIPTTPDALRVDNIDSNTVRLSWDLPSGSLEAFELDYSPQFGYPPPPIRMPASQTSFQLEYLLSSTDYQFSLVATNGRKLAKVQSSATEMSSRTADGPFDVQIYNIQETSAVILYGREPQAVTYRISYLVEGQSSGQDVRQNSDIPRLLPLYNLSPNTTYNVIITAFNAVPTELGRVETTFQTCEHFIPRLSSYLFNFPSKYKTWPIPTLFFLNK</sequence>
<evidence type="ECO:0000256" key="1">
    <source>
        <dbReference type="ARBA" id="ARBA00022737"/>
    </source>
</evidence>
<name>A0A2G8K5J4_STIJA</name>
<dbReference type="EMBL" id="MRZV01000863">
    <property type="protein sequence ID" value="PIK43284.1"/>
    <property type="molecule type" value="Genomic_DNA"/>
</dbReference>
<dbReference type="PROSITE" id="PS50853">
    <property type="entry name" value="FN3"/>
    <property type="match status" value="1"/>
</dbReference>
<organism evidence="3 4">
    <name type="scientific">Stichopus japonicus</name>
    <name type="common">Sea cucumber</name>
    <dbReference type="NCBI Taxonomy" id="307972"/>
    <lineage>
        <taxon>Eukaryota</taxon>
        <taxon>Metazoa</taxon>
        <taxon>Echinodermata</taxon>
        <taxon>Eleutherozoa</taxon>
        <taxon>Echinozoa</taxon>
        <taxon>Holothuroidea</taxon>
        <taxon>Aspidochirotacea</taxon>
        <taxon>Aspidochirotida</taxon>
        <taxon>Stichopodidae</taxon>
        <taxon>Apostichopus</taxon>
    </lineage>
</organism>
<keyword evidence="1" id="KW-0677">Repeat</keyword>
<dbReference type="AlphaFoldDB" id="A0A2G8K5J4"/>
<reference evidence="3 4" key="1">
    <citation type="journal article" date="2017" name="PLoS Biol.">
        <title>The sea cucumber genome provides insights into morphological evolution and visceral regeneration.</title>
        <authorList>
            <person name="Zhang X."/>
            <person name="Sun L."/>
            <person name="Yuan J."/>
            <person name="Sun Y."/>
            <person name="Gao Y."/>
            <person name="Zhang L."/>
            <person name="Li S."/>
            <person name="Dai H."/>
            <person name="Hamel J.F."/>
            <person name="Liu C."/>
            <person name="Yu Y."/>
            <person name="Liu S."/>
            <person name="Lin W."/>
            <person name="Guo K."/>
            <person name="Jin S."/>
            <person name="Xu P."/>
            <person name="Storey K.B."/>
            <person name="Huan P."/>
            <person name="Zhang T."/>
            <person name="Zhou Y."/>
            <person name="Zhang J."/>
            <person name="Lin C."/>
            <person name="Li X."/>
            <person name="Xing L."/>
            <person name="Huo D."/>
            <person name="Sun M."/>
            <person name="Wang L."/>
            <person name="Mercier A."/>
            <person name="Li F."/>
            <person name="Yang H."/>
            <person name="Xiang J."/>
        </authorList>
    </citation>
    <scope>NUCLEOTIDE SEQUENCE [LARGE SCALE GENOMIC DNA]</scope>
    <source>
        <strain evidence="3">Shaxun</strain>
        <tissue evidence="3">Muscle</tissue>
    </source>
</reference>
<dbReference type="STRING" id="307972.A0A2G8K5J4"/>
<dbReference type="PANTHER" id="PTHR46708">
    <property type="entry name" value="TENASCIN"/>
    <property type="match status" value="1"/>
</dbReference>
<keyword evidence="4" id="KW-1185">Reference proteome</keyword>
<gene>
    <name evidence="3" type="ORF">BSL78_19875</name>
</gene>
<dbReference type="Pfam" id="PF00041">
    <property type="entry name" value="fn3"/>
    <property type="match status" value="1"/>
</dbReference>
<comment type="caution">
    <text evidence="3">The sequence shown here is derived from an EMBL/GenBank/DDBJ whole genome shotgun (WGS) entry which is preliminary data.</text>
</comment>
<feature type="domain" description="Fibronectin type-III" evidence="2">
    <location>
        <begin position="90"/>
        <end position="183"/>
    </location>
</feature>